<dbReference type="Pfam" id="PF00702">
    <property type="entry name" value="Hydrolase"/>
    <property type="match status" value="1"/>
</dbReference>
<dbReference type="Gene3D" id="3.40.50.1000">
    <property type="entry name" value="HAD superfamily/HAD-like"/>
    <property type="match status" value="1"/>
</dbReference>
<evidence type="ECO:0000256" key="2">
    <source>
        <dbReference type="ARBA" id="ARBA00022801"/>
    </source>
</evidence>
<evidence type="ECO:0000256" key="3">
    <source>
        <dbReference type="ARBA" id="ARBA00022842"/>
    </source>
</evidence>
<dbReference type="NCBIfam" id="TIGR01549">
    <property type="entry name" value="HAD-SF-IA-v1"/>
    <property type="match status" value="1"/>
</dbReference>
<dbReference type="Gene3D" id="1.20.120.1600">
    <property type="match status" value="1"/>
</dbReference>
<dbReference type="InterPro" id="IPR036412">
    <property type="entry name" value="HAD-like_sf"/>
</dbReference>
<dbReference type="NCBIfam" id="TIGR01509">
    <property type="entry name" value="HAD-SF-IA-v3"/>
    <property type="match status" value="1"/>
</dbReference>
<dbReference type="PRINTS" id="PR00413">
    <property type="entry name" value="HADHALOGNASE"/>
</dbReference>
<dbReference type="EMBL" id="CP062983">
    <property type="protein sequence ID" value="QPC83586.1"/>
    <property type="molecule type" value="Genomic_DNA"/>
</dbReference>
<dbReference type="InterPro" id="IPR051400">
    <property type="entry name" value="HAD-like_hydrolase"/>
</dbReference>
<dbReference type="PANTHER" id="PTHR46470">
    <property type="entry name" value="N-ACYLNEURAMINATE-9-PHOSPHATASE"/>
    <property type="match status" value="1"/>
</dbReference>
<dbReference type="KEGG" id="pmet:G4Y79_04170"/>
<protein>
    <submittedName>
        <fullName evidence="4">HAD family hydrolase</fullName>
    </submittedName>
</protein>
<dbReference type="SFLD" id="SFLDG01129">
    <property type="entry name" value="C1.5:_HAD__Beta-PGM__Phosphata"/>
    <property type="match status" value="1"/>
</dbReference>
<dbReference type="SUPFAM" id="SSF56784">
    <property type="entry name" value="HAD-like"/>
    <property type="match status" value="1"/>
</dbReference>
<dbReference type="InterPro" id="IPR023214">
    <property type="entry name" value="HAD_sf"/>
</dbReference>
<reference evidence="4 5" key="1">
    <citation type="submission" date="2020-02" db="EMBL/GenBank/DDBJ databases">
        <authorList>
            <person name="Zheng R.K."/>
            <person name="Sun C.M."/>
        </authorList>
    </citation>
    <scope>NUCLEOTIDE SEQUENCE [LARGE SCALE GENOMIC DNA]</scope>
    <source>
        <strain evidence="5">rifampicinis</strain>
    </source>
</reference>
<dbReference type="GO" id="GO:0016787">
    <property type="term" value="F:hydrolase activity"/>
    <property type="evidence" value="ECO:0007669"/>
    <property type="project" value="UniProtKB-KW"/>
</dbReference>
<evidence type="ECO:0000313" key="5">
    <source>
        <dbReference type="Proteomes" id="UP000594468"/>
    </source>
</evidence>
<dbReference type="RefSeq" id="WP_195171652.1">
    <property type="nucleotide sequence ID" value="NZ_CP062983.1"/>
</dbReference>
<gene>
    <name evidence="4" type="ORF">G4Y79_04170</name>
</gene>
<dbReference type="SFLD" id="SFLDS00003">
    <property type="entry name" value="Haloacid_Dehalogenase"/>
    <property type="match status" value="1"/>
</dbReference>
<evidence type="ECO:0000256" key="1">
    <source>
        <dbReference type="ARBA" id="ARBA00001946"/>
    </source>
</evidence>
<dbReference type="InterPro" id="IPR006439">
    <property type="entry name" value="HAD-SF_hydro_IA"/>
</dbReference>
<keyword evidence="3" id="KW-0460">Magnesium</keyword>
<evidence type="ECO:0000313" key="4">
    <source>
        <dbReference type="EMBL" id="QPC83586.1"/>
    </source>
</evidence>
<keyword evidence="5" id="KW-1185">Reference proteome</keyword>
<accession>A0A7S8EAX1</accession>
<comment type="cofactor">
    <cofactor evidence="1">
        <name>Mg(2+)</name>
        <dbReference type="ChEBI" id="CHEBI:18420"/>
    </cofactor>
</comment>
<proteinExistence type="predicted"/>
<dbReference type="GO" id="GO:0044281">
    <property type="term" value="P:small molecule metabolic process"/>
    <property type="evidence" value="ECO:0007669"/>
    <property type="project" value="UniProtKB-ARBA"/>
</dbReference>
<dbReference type="AlphaFoldDB" id="A0A7S8EAX1"/>
<sequence length="260" mass="29038">MNSQQPKLKGILFDLDDTLIDWSGFTGDWRAMEHRHLANVYHFLAEKGRPLDASLEEFEEEYVIRTREAWANGRATLRAPHVTQILEGSLAYFGYEADELVSIAACMDVYDWGAVPGVEVFPDVPPMLQKFLDRGLSIGIITNASQPMSIRDNELKAFGLLPYFQDDAIRLAAADVGYLKPHPEIFRYTLDKMGAQPEEAIYIGDNPVADIAGAQGAGMRAVLRRKEGVPPLISGLIVPDGIIESLYDLPDLLNEWYPGW</sequence>
<dbReference type="Proteomes" id="UP000594468">
    <property type="component" value="Chromosome"/>
</dbReference>
<name>A0A7S8EAX1_9CHLR</name>
<keyword evidence="2 4" id="KW-0378">Hydrolase</keyword>
<organism evidence="4 5">
    <name type="scientific">Phototrophicus methaneseepsis</name>
    <dbReference type="NCBI Taxonomy" id="2710758"/>
    <lineage>
        <taxon>Bacteria</taxon>
        <taxon>Bacillati</taxon>
        <taxon>Chloroflexota</taxon>
        <taxon>Candidatus Thermofontia</taxon>
        <taxon>Phototrophicales</taxon>
        <taxon>Phototrophicaceae</taxon>
        <taxon>Phototrophicus</taxon>
    </lineage>
</organism>